<sequence length="285" mass="32575">MVLKSSWKVRLIKYSFFVLSFFLICILTYSINVNHGELSQNLEDIVPLKLPNNIDKYFIDKSGCFIIYDFNTDLTYTYNENNANKRMSPCSTFKIYASLFALDAGVIDTETVYEWDGTKYKINGWNGNQTLSSAVKHSVVWFFQKLAINIGKSNMQAHIDKIDYGNRNISGGISNFWLLSSLEITPNEQIELLKKLYNNQLPFSKDTQDKVKDILILEENENFSLSGKTGTGEDKLGWFIGMVKNKQNQYAFVTNIEGISGTNGQRAKDITISILEYMNIFTNNN</sequence>
<organism evidence="9 10">
    <name type="scientific">Vallitalea pronyensis</name>
    <dbReference type="NCBI Taxonomy" id="1348613"/>
    <lineage>
        <taxon>Bacteria</taxon>
        <taxon>Bacillati</taxon>
        <taxon>Bacillota</taxon>
        <taxon>Clostridia</taxon>
        <taxon>Lachnospirales</taxon>
        <taxon>Vallitaleaceae</taxon>
        <taxon>Vallitalea</taxon>
    </lineage>
</organism>
<dbReference type="Pfam" id="PF00905">
    <property type="entry name" value="Transpeptidase"/>
    <property type="match status" value="1"/>
</dbReference>
<dbReference type="PANTHER" id="PTHR30627:SF6">
    <property type="entry name" value="BETA-LACTAMASE YBXI-RELATED"/>
    <property type="match status" value="1"/>
</dbReference>
<evidence type="ECO:0000256" key="6">
    <source>
        <dbReference type="ARBA" id="ARBA00023251"/>
    </source>
</evidence>
<dbReference type="GO" id="GO:0008658">
    <property type="term" value="F:penicillin binding"/>
    <property type="evidence" value="ECO:0007669"/>
    <property type="project" value="InterPro"/>
</dbReference>
<keyword evidence="4" id="KW-0732">Signal</keyword>
<keyword evidence="10" id="KW-1185">Reference proteome</keyword>
<name>A0A8J8SFS8_9FIRM</name>
<dbReference type="GO" id="GO:0046677">
    <property type="term" value="P:response to antibiotic"/>
    <property type="evidence" value="ECO:0007669"/>
    <property type="project" value="UniProtKB-KW"/>
</dbReference>
<keyword evidence="7" id="KW-0812">Transmembrane</keyword>
<dbReference type="InterPro" id="IPR001460">
    <property type="entry name" value="PCN-bd_Tpept"/>
</dbReference>
<dbReference type="GO" id="GO:0008800">
    <property type="term" value="F:beta-lactamase activity"/>
    <property type="evidence" value="ECO:0007669"/>
    <property type="project" value="UniProtKB-EC"/>
</dbReference>
<dbReference type="Gene3D" id="3.40.710.10">
    <property type="entry name" value="DD-peptidase/beta-lactamase superfamily"/>
    <property type="match status" value="1"/>
</dbReference>
<dbReference type="SUPFAM" id="SSF56601">
    <property type="entry name" value="beta-lactamase/transpeptidase-like"/>
    <property type="match status" value="1"/>
</dbReference>
<evidence type="ECO:0000313" key="10">
    <source>
        <dbReference type="Proteomes" id="UP000683246"/>
    </source>
</evidence>
<dbReference type="InterPro" id="IPR012338">
    <property type="entry name" value="Beta-lactam/transpept-like"/>
</dbReference>
<evidence type="ECO:0000259" key="8">
    <source>
        <dbReference type="Pfam" id="PF00905"/>
    </source>
</evidence>
<evidence type="ECO:0000256" key="5">
    <source>
        <dbReference type="ARBA" id="ARBA00022801"/>
    </source>
</evidence>
<keyword evidence="6" id="KW-0046">Antibiotic resistance</keyword>
<dbReference type="Proteomes" id="UP000683246">
    <property type="component" value="Chromosome"/>
</dbReference>
<dbReference type="RefSeq" id="WP_212697113.1">
    <property type="nucleotide sequence ID" value="NZ_CP058649.1"/>
</dbReference>
<feature type="transmembrane region" description="Helical" evidence="7">
    <location>
        <begin position="12"/>
        <end position="31"/>
    </location>
</feature>
<dbReference type="InterPro" id="IPR050515">
    <property type="entry name" value="Beta-lactam/transpept"/>
</dbReference>
<proteinExistence type="inferred from homology"/>
<comment type="catalytic activity">
    <reaction evidence="1">
        <text>a beta-lactam + H2O = a substituted beta-amino acid</text>
        <dbReference type="Rhea" id="RHEA:20401"/>
        <dbReference type="ChEBI" id="CHEBI:15377"/>
        <dbReference type="ChEBI" id="CHEBI:35627"/>
        <dbReference type="ChEBI" id="CHEBI:140347"/>
        <dbReference type="EC" id="3.5.2.6"/>
    </reaction>
</comment>
<accession>A0A8J8SFS8</accession>
<keyword evidence="7" id="KW-1133">Transmembrane helix</keyword>
<protein>
    <recommendedName>
        <fullName evidence="3">beta-lactamase</fullName>
        <ecNumber evidence="3">3.5.2.6</ecNumber>
    </recommendedName>
</protein>
<dbReference type="GO" id="GO:0005886">
    <property type="term" value="C:plasma membrane"/>
    <property type="evidence" value="ECO:0007669"/>
    <property type="project" value="TreeGrafter"/>
</dbReference>
<dbReference type="PANTHER" id="PTHR30627">
    <property type="entry name" value="PEPTIDOGLYCAN D,D-TRANSPEPTIDASE"/>
    <property type="match status" value="1"/>
</dbReference>
<evidence type="ECO:0000256" key="1">
    <source>
        <dbReference type="ARBA" id="ARBA00001526"/>
    </source>
</evidence>
<evidence type="ECO:0000256" key="7">
    <source>
        <dbReference type="SAM" id="Phobius"/>
    </source>
</evidence>
<dbReference type="GO" id="GO:0071555">
    <property type="term" value="P:cell wall organization"/>
    <property type="evidence" value="ECO:0007669"/>
    <property type="project" value="TreeGrafter"/>
</dbReference>
<evidence type="ECO:0000256" key="4">
    <source>
        <dbReference type="ARBA" id="ARBA00022729"/>
    </source>
</evidence>
<dbReference type="AlphaFoldDB" id="A0A8J8SFS8"/>
<comment type="similarity">
    <text evidence="2">Belongs to the class-D beta-lactamase family.</text>
</comment>
<dbReference type="NCBIfam" id="NF012161">
    <property type="entry name" value="bla_class_D_main"/>
    <property type="match status" value="1"/>
</dbReference>
<dbReference type="EC" id="3.5.2.6" evidence="3"/>
<evidence type="ECO:0000256" key="3">
    <source>
        <dbReference type="ARBA" id="ARBA00012865"/>
    </source>
</evidence>
<evidence type="ECO:0000313" key="9">
    <source>
        <dbReference type="EMBL" id="QUI21644.1"/>
    </source>
</evidence>
<feature type="domain" description="Penicillin-binding protein transpeptidase" evidence="8">
    <location>
        <begin position="72"/>
        <end position="271"/>
    </location>
</feature>
<evidence type="ECO:0000256" key="2">
    <source>
        <dbReference type="ARBA" id="ARBA00007898"/>
    </source>
</evidence>
<gene>
    <name evidence="9" type="primary">blaOXA</name>
    <name evidence="9" type="ORF">HZI73_04750</name>
</gene>
<reference evidence="9" key="1">
    <citation type="submission" date="2020-07" db="EMBL/GenBank/DDBJ databases">
        <title>Vallitalea pronyensis genome.</title>
        <authorList>
            <person name="Postec A."/>
        </authorList>
    </citation>
    <scope>NUCLEOTIDE SEQUENCE</scope>
    <source>
        <strain evidence="9">FatNI3</strain>
    </source>
</reference>
<dbReference type="KEGG" id="vpy:HZI73_04750"/>
<keyword evidence="7" id="KW-0472">Membrane</keyword>
<keyword evidence="5" id="KW-0378">Hydrolase</keyword>
<dbReference type="EMBL" id="CP058649">
    <property type="protein sequence ID" value="QUI21644.1"/>
    <property type="molecule type" value="Genomic_DNA"/>
</dbReference>